<dbReference type="AlphaFoldDB" id="A0A9D4E5X3"/>
<gene>
    <name evidence="1" type="ORF">DPMN_175844</name>
</gene>
<accession>A0A9D4E5X3</accession>
<organism evidence="1 2">
    <name type="scientific">Dreissena polymorpha</name>
    <name type="common">Zebra mussel</name>
    <name type="synonym">Mytilus polymorpha</name>
    <dbReference type="NCBI Taxonomy" id="45954"/>
    <lineage>
        <taxon>Eukaryota</taxon>
        <taxon>Metazoa</taxon>
        <taxon>Spiralia</taxon>
        <taxon>Lophotrochozoa</taxon>
        <taxon>Mollusca</taxon>
        <taxon>Bivalvia</taxon>
        <taxon>Autobranchia</taxon>
        <taxon>Heteroconchia</taxon>
        <taxon>Euheterodonta</taxon>
        <taxon>Imparidentia</taxon>
        <taxon>Neoheterodontei</taxon>
        <taxon>Myida</taxon>
        <taxon>Dreissenoidea</taxon>
        <taxon>Dreissenidae</taxon>
        <taxon>Dreissena</taxon>
    </lineage>
</organism>
<keyword evidence="2" id="KW-1185">Reference proteome</keyword>
<reference evidence="1" key="1">
    <citation type="journal article" date="2019" name="bioRxiv">
        <title>The Genome of the Zebra Mussel, Dreissena polymorpha: A Resource for Invasive Species Research.</title>
        <authorList>
            <person name="McCartney M.A."/>
            <person name="Auch B."/>
            <person name="Kono T."/>
            <person name="Mallez S."/>
            <person name="Zhang Y."/>
            <person name="Obille A."/>
            <person name="Becker A."/>
            <person name="Abrahante J.E."/>
            <person name="Garbe J."/>
            <person name="Badalamenti J.P."/>
            <person name="Herman A."/>
            <person name="Mangelson H."/>
            <person name="Liachko I."/>
            <person name="Sullivan S."/>
            <person name="Sone E.D."/>
            <person name="Koren S."/>
            <person name="Silverstein K.A.T."/>
            <person name="Beckman K.B."/>
            <person name="Gohl D.M."/>
        </authorList>
    </citation>
    <scope>NUCLEOTIDE SEQUENCE</scope>
    <source>
        <strain evidence="1">Duluth1</strain>
        <tissue evidence="1">Whole animal</tissue>
    </source>
</reference>
<evidence type="ECO:0000313" key="2">
    <source>
        <dbReference type="Proteomes" id="UP000828390"/>
    </source>
</evidence>
<name>A0A9D4E5X3_DREPO</name>
<dbReference type="EMBL" id="JAIWYP010000009">
    <property type="protein sequence ID" value="KAH3774462.1"/>
    <property type="molecule type" value="Genomic_DNA"/>
</dbReference>
<dbReference type="Proteomes" id="UP000828390">
    <property type="component" value="Unassembled WGS sequence"/>
</dbReference>
<reference evidence="1" key="2">
    <citation type="submission" date="2020-11" db="EMBL/GenBank/DDBJ databases">
        <authorList>
            <person name="McCartney M.A."/>
            <person name="Auch B."/>
            <person name="Kono T."/>
            <person name="Mallez S."/>
            <person name="Becker A."/>
            <person name="Gohl D.M."/>
            <person name="Silverstein K.A.T."/>
            <person name="Koren S."/>
            <person name="Bechman K.B."/>
            <person name="Herman A."/>
            <person name="Abrahante J.E."/>
            <person name="Garbe J."/>
        </authorList>
    </citation>
    <scope>NUCLEOTIDE SEQUENCE</scope>
    <source>
        <strain evidence="1">Duluth1</strain>
        <tissue evidence="1">Whole animal</tissue>
    </source>
</reference>
<proteinExistence type="predicted"/>
<protein>
    <submittedName>
        <fullName evidence="1">Uncharacterized protein</fullName>
    </submittedName>
</protein>
<evidence type="ECO:0000313" key="1">
    <source>
        <dbReference type="EMBL" id="KAH3774462.1"/>
    </source>
</evidence>
<sequence>MCAWNNHYCWPGICGGGLAENCVCAPGFTKRYVEDVSAVNAGETSCQLDGKTLPDLLTCNTVAVGVNGEKKRALSPGTLTSCPFLQDMYGNFQPVKIEIEFTSEFTVNISSYASSRPSFIKEENFGISDTRVKLKLKAISGISE</sequence>
<comment type="caution">
    <text evidence="1">The sequence shown here is derived from an EMBL/GenBank/DDBJ whole genome shotgun (WGS) entry which is preliminary data.</text>
</comment>